<keyword evidence="1" id="KW-0732">Signal</keyword>
<organism evidence="2 3">
    <name type="scientific">Shewanella zhuhaiensis</name>
    <dbReference type="NCBI Taxonomy" id="2919576"/>
    <lineage>
        <taxon>Bacteria</taxon>
        <taxon>Pseudomonadati</taxon>
        <taxon>Pseudomonadota</taxon>
        <taxon>Gammaproteobacteria</taxon>
        <taxon>Alteromonadales</taxon>
        <taxon>Shewanellaceae</taxon>
        <taxon>Shewanella</taxon>
    </lineage>
</organism>
<dbReference type="Proteomes" id="UP001297581">
    <property type="component" value="Unassembled WGS sequence"/>
</dbReference>
<reference evidence="2 3" key="1">
    <citation type="submission" date="2022-02" db="EMBL/GenBank/DDBJ databases">
        <title>The genome sequence of Shewanella sp. 3B26.</title>
        <authorList>
            <person name="Du J."/>
        </authorList>
    </citation>
    <scope>NUCLEOTIDE SEQUENCE [LARGE SCALE GENOMIC DNA]</scope>
    <source>
        <strain evidence="2 3">3B26</strain>
    </source>
</reference>
<evidence type="ECO:0000313" key="3">
    <source>
        <dbReference type="Proteomes" id="UP001297581"/>
    </source>
</evidence>
<dbReference type="InterPro" id="IPR009998">
    <property type="entry name" value="YfaZ"/>
</dbReference>
<dbReference type="Pfam" id="PF07437">
    <property type="entry name" value="YfaZ"/>
    <property type="match status" value="1"/>
</dbReference>
<name>A0AAJ1BEX9_9GAMM</name>
<keyword evidence="3" id="KW-1185">Reference proteome</keyword>
<accession>A0AAJ1BEX9</accession>
<gene>
    <name evidence="2" type="ORF">MJ923_04260</name>
</gene>
<comment type="caution">
    <text evidence="2">The sequence shown here is derived from an EMBL/GenBank/DDBJ whole genome shotgun (WGS) entry which is preliminary data.</text>
</comment>
<dbReference type="SUPFAM" id="SSF56925">
    <property type="entry name" value="OMPA-like"/>
    <property type="match status" value="1"/>
</dbReference>
<dbReference type="EMBL" id="JAKUDL010000001">
    <property type="protein sequence ID" value="MCH4293516.1"/>
    <property type="molecule type" value="Genomic_DNA"/>
</dbReference>
<dbReference type="RefSeq" id="WP_240590030.1">
    <property type="nucleotide sequence ID" value="NZ_JAKUDL010000001.1"/>
</dbReference>
<feature type="chain" id="PRO_5042547797" evidence="1">
    <location>
        <begin position="26"/>
        <end position="185"/>
    </location>
</feature>
<evidence type="ECO:0000256" key="1">
    <source>
        <dbReference type="SAM" id="SignalP"/>
    </source>
</evidence>
<sequence>MTFKRTFSIAAAPFLLGLGAVSASASGADVSLGLNDERASVALGAHINPHTRLEGEYLYVDSGNHLLQGAMLFTHNAGPHQFEFGPMASRVWMDNSPNGSMVSLGGKYQLALGNGLALKASGFISPSVLSFSGVDGHYQWSTAVGYQLNPNLGFEAGYRQIHIQYDDHRNRDLEDGFYVGANFRF</sequence>
<feature type="signal peptide" evidence="1">
    <location>
        <begin position="1"/>
        <end position="25"/>
    </location>
</feature>
<dbReference type="AlphaFoldDB" id="A0AAJ1BEX9"/>
<proteinExistence type="predicted"/>
<protein>
    <submittedName>
        <fullName evidence="2">YfaZ family protein</fullName>
    </submittedName>
</protein>
<dbReference type="Gene3D" id="2.40.160.20">
    <property type="match status" value="1"/>
</dbReference>
<evidence type="ECO:0000313" key="2">
    <source>
        <dbReference type="EMBL" id="MCH4293516.1"/>
    </source>
</evidence>
<dbReference type="InterPro" id="IPR011250">
    <property type="entry name" value="OMP/PagP_B-barrel"/>
</dbReference>